<name>A0A6A7MUD2_9BURK</name>
<dbReference type="Proteomes" id="UP000440498">
    <property type="component" value="Unassembled WGS sequence"/>
</dbReference>
<protein>
    <submittedName>
        <fullName evidence="2">DUF4038 domain-containing protein</fullName>
    </submittedName>
</protein>
<evidence type="ECO:0000313" key="3">
    <source>
        <dbReference type="Proteomes" id="UP000440498"/>
    </source>
</evidence>
<evidence type="ECO:0000259" key="1">
    <source>
        <dbReference type="Pfam" id="PF13204"/>
    </source>
</evidence>
<dbReference type="InterPro" id="IPR013320">
    <property type="entry name" value="ConA-like_dom_sf"/>
</dbReference>
<dbReference type="Gene3D" id="3.20.20.80">
    <property type="entry name" value="Glycosidases"/>
    <property type="match status" value="1"/>
</dbReference>
<organism evidence="2 3">
    <name type="scientific">Rugamonas aquatica</name>
    <dbReference type="NCBI Taxonomy" id="2743357"/>
    <lineage>
        <taxon>Bacteria</taxon>
        <taxon>Pseudomonadati</taxon>
        <taxon>Pseudomonadota</taxon>
        <taxon>Betaproteobacteria</taxon>
        <taxon>Burkholderiales</taxon>
        <taxon>Oxalobacteraceae</taxon>
        <taxon>Telluria group</taxon>
        <taxon>Rugamonas</taxon>
    </lineage>
</organism>
<gene>
    <name evidence="2" type="ORF">GEV02_01055</name>
</gene>
<dbReference type="InterPro" id="IPR025277">
    <property type="entry name" value="Apiosidase-like_cat_dom"/>
</dbReference>
<dbReference type="InterPro" id="IPR017853">
    <property type="entry name" value="GH"/>
</dbReference>
<keyword evidence="3" id="KW-1185">Reference proteome</keyword>
<dbReference type="Pfam" id="PF13385">
    <property type="entry name" value="Laminin_G_3"/>
    <property type="match status" value="1"/>
</dbReference>
<dbReference type="SUPFAM" id="SSF49899">
    <property type="entry name" value="Concanavalin A-like lectins/glucanases"/>
    <property type="match status" value="1"/>
</dbReference>
<dbReference type="SUPFAM" id="SSF51445">
    <property type="entry name" value="(Trans)glycosidases"/>
    <property type="match status" value="1"/>
</dbReference>
<dbReference type="AlphaFoldDB" id="A0A6A7MUD2"/>
<dbReference type="Pfam" id="PF13204">
    <property type="entry name" value="Apiosidase"/>
    <property type="match status" value="1"/>
</dbReference>
<reference evidence="2 3" key="1">
    <citation type="submission" date="2019-10" db="EMBL/GenBank/DDBJ databases">
        <title>Two novel species isolated from a subtropical stream in China.</title>
        <authorList>
            <person name="Lu H."/>
        </authorList>
    </citation>
    <scope>NUCLEOTIDE SEQUENCE [LARGE SCALE GENOMIC DNA]</scope>
    <source>
        <strain evidence="2 3">FT29W</strain>
    </source>
</reference>
<proteinExistence type="predicted"/>
<feature type="domain" description="Apiosidase-like catalytic" evidence="1">
    <location>
        <begin position="65"/>
        <end position="213"/>
    </location>
</feature>
<dbReference type="RefSeq" id="WP_152836104.1">
    <property type="nucleotide sequence ID" value="NZ_WHUG01000001.1"/>
</dbReference>
<sequence length="623" mass="68618">MPYIKVENGVMQEYNNDGLNTGPVASIGLNAYSYLERRAWSATGRGGTGPDNPDYVDDFPFLQSKGIKYLQVMVAPYASKDSTLPWGKVVGEPAFSGNLVSNLNINDSYWATVQTFLDSARSHNIGIIACPFWNIKAIPQLVGENNSALLQSDSKTRNYIRAFTAAFVARYKNHQGIAAWMAGQEITLKTGIDFNTAPAILKEIAEIIRAQDDLKRMISSGNAALTHVSPRQYTIDQYADIVLAMNPSPIDTLCENLFLKSEYFSTGESPADVLGTGMEANFTSCSLPYLKVMQKLAKESGKPYYVGSFGLTKPEEEALQDNTQHNLSTLLQNFYRTGVQLACHWVWNSGNIGDLDKWKVLVSDTHPSENKRAEVFAAITAVLDRSRTAPPDNVIDRKLNSTRFTRCATFKNAPNKSCLFTITPKTTLCPGTDFSISFTIKQDDQSVVTPGPLFRRFSGAANVDARGWVVYKTSANLYSQVFALDSLVNDSSKAGDDGRTNVAGKWTRITFTVNANSRIALYVNDFLMSYTYKSLQWSNVDGKLAIQVGRDSYSSSTVTWQLSDIILYDRVLTPQEVFDYGVTGQVVNAAGRWNLNGDLKDSINNNDGVSPGGTNVISFDSTL</sequence>
<dbReference type="EMBL" id="WHUG01000001">
    <property type="protein sequence ID" value="MQA36722.1"/>
    <property type="molecule type" value="Genomic_DNA"/>
</dbReference>
<accession>A0A6A7MUD2</accession>
<dbReference type="Gene3D" id="2.60.120.200">
    <property type="match status" value="1"/>
</dbReference>
<evidence type="ECO:0000313" key="2">
    <source>
        <dbReference type="EMBL" id="MQA36722.1"/>
    </source>
</evidence>
<comment type="caution">
    <text evidence="2">The sequence shown here is derived from an EMBL/GenBank/DDBJ whole genome shotgun (WGS) entry which is preliminary data.</text>
</comment>